<keyword evidence="8" id="KW-1185">Reference proteome</keyword>
<dbReference type="GO" id="GO:0008137">
    <property type="term" value="F:NADH dehydrogenase (ubiquinone) activity"/>
    <property type="evidence" value="ECO:0007669"/>
    <property type="project" value="TreeGrafter"/>
</dbReference>
<gene>
    <name evidence="7" type="ORF">MED297_05139</name>
</gene>
<evidence type="ECO:0000256" key="2">
    <source>
        <dbReference type="ARBA" id="ARBA00022630"/>
    </source>
</evidence>
<evidence type="ECO:0000256" key="4">
    <source>
        <dbReference type="ARBA" id="ARBA00023002"/>
    </source>
</evidence>
<protein>
    <submittedName>
        <fullName evidence="7">Respiratory NADH dehydrogenase</fullName>
    </submittedName>
</protein>
<dbReference type="HOGENOM" id="CLU_554982_0_0_6"/>
<dbReference type="STRING" id="314283.MED297_05139"/>
<evidence type="ECO:0000256" key="1">
    <source>
        <dbReference type="ARBA" id="ARBA00005272"/>
    </source>
</evidence>
<evidence type="ECO:0000256" key="5">
    <source>
        <dbReference type="ARBA" id="ARBA00023027"/>
    </source>
</evidence>
<reference evidence="7 8" key="1">
    <citation type="submission" date="2006-02" db="EMBL/GenBank/DDBJ databases">
        <authorList>
            <person name="Pinhassi J."/>
            <person name="Pedros-Alio C."/>
            <person name="Ferriera S."/>
            <person name="Johnson J."/>
            <person name="Kravitz S."/>
            <person name="Halpern A."/>
            <person name="Remington K."/>
            <person name="Beeson K."/>
            <person name="Tran B."/>
            <person name="Rogers Y.-H."/>
            <person name="Friedman R."/>
            <person name="Venter J.C."/>
        </authorList>
    </citation>
    <scope>NUCLEOTIDE SEQUENCE [LARGE SCALE GENOMIC DNA]</scope>
    <source>
        <strain evidence="7 8">MED297</strain>
    </source>
</reference>
<dbReference type="PANTHER" id="PTHR43706:SF9">
    <property type="entry name" value="TYPE II NADH:QUINONE OXIDOREDUCTASE"/>
    <property type="match status" value="1"/>
</dbReference>
<keyword evidence="4" id="KW-0560">Oxidoreductase</keyword>
<dbReference type="AlphaFoldDB" id="A4BJ49"/>
<dbReference type="PRINTS" id="PR00368">
    <property type="entry name" value="FADPNR"/>
</dbReference>
<dbReference type="InterPro" id="IPR045024">
    <property type="entry name" value="NDH-2"/>
</dbReference>
<dbReference type="Gene3D" id="3.50.50.100">
    <property type="match status" value="1"/>
</dbReference>
<comment type="caution">
    <text evidence="7">The sequence shown here is derived from an EMBL/GenBank/DDBJ whole genome shotgun (WGS) entry which is preliminary data.</text>
</comment>
<evidence type="ECO:0000313" key="7">
    <source>
        <dbReference type="EMBL" id="EAR07802.1"/>
    </source>
</evidence>
<dbReference type="EMBL" id="AAOE01000031">
    <property type="protein sequence ID" value="EAR07802.1"/>
    <property type="molecule type" value="Genomic_DNA"/>
</dbReference>
<sequence>DDCLKPVTKPYNKKSFCSGFSCAVRVHQVVSLRFMTAFSPESFVISCTQHPFLENLENTMNIVIVGGGAGGAELATRLGHKYGKRKKHNITLIDRNNTHLWKPLLHEVASGSLDMGVDSLSYRAHAYNHHFRFKLGSLEAVDREAQEITLSRLVDEDGNEILPERKLPYDILVLALGSVTNDFGTPGVREHSIFLDAPKQAERFHRKLLNGLLKLNRSAMTDRDAAYRIAIVGGGATGVELSAELHHTFNTMKAYGLSELKTEQLKISLLEAGPRILPALPERISGSAHKELEELGVQVRTQTMVAEAQPNRFITKDGEAIEADILVWAAGVKVPDAFKGLAGLETNRINQWQVKGTLQTTEDEHIYAIGDCAACMMADGKQVPPRAQSAHQMATHAFKNICRQIEGKGELTDYVYKDYGSLVNLSRYSTVGSLMGSLTRGSMMIEGRIARFMYVSLYRMHQLALHGWFRTGLRMLSDSINKVIRPRLKLH</sequence>
<feature type="domain" description="FAD/NAD(P)-binding" evidence="6">
    <location>
        <begin position="60"/>
        <end position="394"/>
    </location>
</feature>
<dbReference type="PANTHER" id="PTHR43706">
    <property type="entry name" value="NADH DEHYDROGENASE"/>
    <property type="match status" value="1"/>
</dbReference>
<comment type="similarity">
    <text evidence="1">Belongs to the NADH dehydrogenase family.</text>
</comment>
<proteinExistence type="inferred from homology"/>
<evidence type="ECO:0000313" key="8">
    <source>
        <dbReference type="Proteomes" id="UP000005953"/>
    </source>
</evidence>
<dbReference type="Pfam" id="PF07992">
    <property type="entry name" value="Pyr_redox_2"/>
    <property type="match status" value="1"/>
</dbReference>
<dbReference type="Proteomes" id="UP000005953">
    <property type="component" value="Unassembled WGS sequence"/>
</dbReference>
<dbReference type="SUPFAM" id="SSF51905">
    <property type="entry name" value="FAD/NAD(P)-binding domain"/>
    <property type="match status" value="1"/>
</dbReference>
<keyword evidence="3" id="KW-0274">FAD</keyword>
<accession>A4BJ49</accession>
<organism evidence="7 8">
    <name type="scientific">Reinekea blandensis MED297</name>
    <dbReference type="NCBI Taxonomy" id="314283"/>
    <lineage>
        <taxon>Bacteria</taxon>
        <taxon>Pseudomonadati</taxon>
        <taxon>Pseudomonadota</taxon>
        <taxon>Gammaproteobacteria</taxon>
        <taxon>Oceanospirillales</taxon>
        <taxon>Saccharospirillaceae</taxon>
        <taxon>Reinekea</taxon>
    </lineage>
</organism>
<name>A4BJ49_9GAMM</name>
<evidence type="ECO:0000259" key="6">
    <source>
        <dbReference type="Pfam" id="PF07992"/>
    </source>
</evidence>
<dbReference type="PRINTS" id="PR00411">
    <property type="entry name" value="PNDRDTASEI"/>
</dbReference>
<dbReference type="InterPro" id="IPR036188">
    <property type="entry name" value="FAD/NAD-bd_sf"/>
</dbReference>
<dbReference type="GO" id="GO:0003954">
    <property type="term" value="F:NADH dehydrogenase activity"/>
    <property type="evidence" value="ECO:0007669"/>
    <property type="project" value="InterPro"/>
</dbReference>
<dbReference type="FunFam" id="3.50.50.100:FF:000001">
    <property type="entry name" value="NADH dehydrogenase"/>
    <property type="match status" value="1"/>
</dbReference>
<feature type="non-terminal residue" evidence="7">
    <location>
        <position position="1"/>
    </location>
</feature>
<evidence type="ECO:0000256" key="3">
    <source>
        <dbReference type="ARBA" id="ARBA00022827"/>
    </source>
</evidence>
<dbReference type="InterPro" id="IPR023753">
    <property type="entry name" value="FAD/NAD-binding_dom"/>
</dbReference>
<keyword evidence="5" id="KW-0520">NAD</keyword>
<keyword evidence="2" id="KW-0285">Flavoprotein</keyword>